<dbReference type="Gene3D" id="2.40.50.1020">
    <property type="entry name" value="LytTr DNA-binding domain"/>
    <property type="match status" value="1"/>
</dbReference>
<reference evidence="6" key="1">
    <citation type="submission" date="2022-01" db="EMBL/GenBank/DDBJ databases">
        <title>Whole genome-based taxonomy of the Shewanellaceae.</title>
        <authorList>
            <person name="Martin-Rodriguez A.J."/>
        </authorList>
    </citation>
    <scope>NUCLEOTIDE SEQUENCE</scope>
    <source>
        <strain evidence="6">KCTC 23973</strain>
    </source>
</reference>
<dbReference type="NCBIfam" id="NF008677">
    <property type="entry name" value="PRK11697.1"/>
    <property type="match status" value="1"/>
</dbReference>
<dbReference type="GO" id="GO:0032993">
    <property type="term" value="C:protein-DNA complex"/>
    <property type="evidence" value="ECO:0007669"/>
    <property type="project" value="TreeGrafter"/>
</dbReference>
<organism evidence="6 7">
    <name type="scientific">Shewanella pneumatophori</name>
    <dbReference type="NCBI Taxonomy" id="314092"/>
    <lineage>
        <taxon>Bacteria</taxon>
        <taxon>Pseudomonadati</taxon>
        <taxon>Pseudomonadota</taxon>
        <taxon>Gammaproteobacteria</taxon>
        <taxon>Alteromonadales</taxon>
        <taxon>Shewanellaceae</taxon>
        <taxon>Shewanella</taxon>
    </lineage>
</organism>
<dbReference type="PANTHER" id="PTHR48111">
    <property type="entry name" value="REGULATOR OF RPOS"/>
    <property type="match status" value="1"/>
</dbReference>
<evidence type="ECO:0000313" key="6">
    <source>
        <dbReference type="EMBL" id="MCL1139857.1"/>
    </source>
</evidence>
<dbReference type="Pfam" id="PF04397">
    <property type="entry name" value="LytTR"/>
    <property type="match status" value="1"/>
</dbReference>
<dbReference type="SUPFAM" id="SSF52172">
    <property type="entry name" value="CheY-like"/>
    <property type="match status" value="1"/>
</dbReference>
<gene>
    <name evidence="6" type="primary">btsR</name>
    <name evidence="6" type="synonym">yehT</name>
    <name evidence="6" type="ORF">L2740_15015</name>
</gene>
<dbReference type="InterPro" id="IPR011006">
    <property type="entry name" value="CheY-like_superfamily"/>
</dbReference>
<evidence type="ECO:0000259" key="4">
    <source>
        <dbReference type="PROSITE" id="PS50110"/>
    </source>
</evidence>
<evidence type="ECO:0000256" key="2">
    <source>
        <dbReference type="ARBA" id="ARBA00023125"/>
    </source>
</evidence>
<dbReference type="Gene3D" id="3.40.50.2300">
    <property type="match status" value="1"/>
</dbReference>
<feature type="modified residue" description="4-aspartylphosphate" evidence="3">
    <location>
        <position position="54"/>
    </location>
</feature>
<keyword evidence="2" id="KW-0238">DNA-binding</keyword>
<dbReference type="GO" id="GO:0000976">
    <property type="term" value="F:transcription cis-regulatory region binding"/>
    <property type="evidence" value="ECO:0007669"/>
    <property type="project" value="TreeGrafter"/>
</dbReference>
<dbReference type="RefSeq" id="WP_248950938.1">
    <property type="nucleotide sequence ID" value="NZ_JAKILB010000009.1"/>
</dbReference>
<evidence type="ECO:0000256" key="1">
    <source>
        <dbReference type="ARBA" id="ARBA00023012"/>
    </source>
</evidence>
<feature type="domain" description="Response regulatory" evidence="4">
    <location>
        <begin position="3"/>
        <end position="116"/>
    </location>
</feature>
<keyword evidence="1" id="KW-0902">Two-component regulatory system</keyword>
<dbReference type="AlphaFoldDB" id="A0A9X1ZF29"/>
<dbReference type="PROSITE" id="PS50930">
    <property type="entry name" value="HTH_LYTTR"/>
    <property type="match status" value="1"/>
</dbReference>
<dbReference type="SMART" id="SM00850">
    <property type="entry name" value="LytTR"/>
    <property type="match status" value="1"/>
</dbReference>
<dbReference type="Pfam" id="PF00072">
    <property type="entry name" value="Response_reg"/>
    <property type="match status" value="1"/>
</dbReference>
<dbReference type="GO" id="GO:0006355">
    <property type="term" value="P:regulation of DNA-templated transcription"/>
    <property type="evidence" value="ECO:0007669"/>
    <property type="project" value="TreeGrafter"/>
</dbReference>
<dbReference type="InterPro" id="IPR039420">
    <property type="entry name" value="WalR-like"/>
</dbReference>
<evidence type="ECO:0000256" key="3">
    <source>
        <dbReference type="PROSITE-ProRule" id="PRU00169"/>
    </source>
</evidence>
<dbReference type="FunFam" id="3.40.50.2300:FF:000051">
    <property type="entry name" value="Two-component response regulator yehT"/>
    <property type="match status" value="1"/>
</dbReference>
<dbReference type="GO" id="GO:0000156">
    <property type="term" value="F:phosphorelay response regulator activity"/>
    <property type="evidence" value="ECO:0007669"/>
    <property type="project" value="TreeGrafter"/>
</dbReference>
<name>A0A9X1ZF29_9GAMM</name>
<sequence>MISCIIIDDEPYAREEIAILLENEPDFDIVAQCSNAIEAIQAITKLKPQLIFLDIQMPKISGLELAAMLDPDDMPRIVFVTAFDEYAITAFEKQAFDYLLKPIDDNRFASTLARLRKDLTPKALGPIISEKLAHIPCFCGNKLKVIATDSVQYIYSDMSGVHVATATELVHTHMTLRVLEEKTSLIYCHRQYLIAPTAIAEIEVQDAGAEVTTRSGAKVPVSRRYLKQLKQLFGFQ</sequence>
<dbReference type="EMBL" id="JAKILB010000009">
    <property type="protein sequence ID" value="MCL1139857.1"/>
    <property type="molecule type" value="Genomic_DNA"/>
</dbReference>
<dbReference type="Proteomes" id="UP001139293">
    <property type="component" value="Unassembled WGS sequence"/>
</dbReference>
<feature type="domain" description="HTH LytTR-type" evidence="5">
    <location>
        <begin position="135"/>
        <end position="235"/>
    </location>
</feature>
<comment type="caution">
    <text evidence="6">The sequence shown here is derived from an EMBL/GenBank/DDBJ whole genome shotgun (WGS) entry which is preliminary data.</text>
</comment>
<keyword evidence="7" id="KW-1185">Reference proteome</keyword>
<accession>A0A9X1ZF29</accession>
<proteinExistence type="predicted"/>
<dbReference type="PANTHER" id="PTHR48111:SF3">
    <property type="entry name" value="TRANSCRIPTIONAL REGULATORY PROTEIN BTSR"/>
    <property type="match status" value="1"/>
</dbReference>
<dbReference type="SMART" id="SM00448">
    <property type="entry name" value="REC"/>
    <property type="match status" value="1"/>
</dbReference>
<dbReference type="GO" id="GO:0005829">
    <property type="term" value="C:cytosol"/>
    <property type="evidence" value="ECO:0007669"/>
    <property type="project" value="TreeGrafter"/>
</dbReference>
<dbReference type="PROSITE" id="PS50110">
    <property type="entry name" value="RESPONSE_REGULATORY"/>
    <property type="match status" value="1"/>
</dbReference>
<keyword evidence="3" id="KW-0597">Phosphoprotein</keyword>
<protein>
    <submittedName>
        <fullName evidence="6">Two-component system response regulator BtsR</fullName>
    </submittedName>
</protein>
<dbReference type="InterPro" id="IPR001789">
    <property type="entry name" value="Sig_transdc_resp-reg_receiver"/>
</dbReference>
<evidence type="ECO:0000313" key="7">
    <source>
        <dbReference type="Proteomes" id="UP001139293"/>
    </source>
</evidence>
<dbReference type="CDD" id="cd17532">
    <property type="entry name" value="REC_LytTR_AlgR-like"/>
    <property type="match status" value="1"/>
</dbReference>
<evidence type="ECO:0000259" key="5">
    <source>
        <dbReference type="PROSITE" id="PS50930"/>
    </source>
</evidence>
<dbReference type="InterPro" id="IPR007492">
    <property type="entry name" value="LytTR_DNA-bd_dom"/>
</dbReference>